<feature type="chain" id="PRO_5046587695" description="DUF5067 domain-containing protein" evidence="1">
    <location>
        <begin position="23"/>
        <end position="159"/>
    </location>
</feature>
<sequence>MKKQIYCALLICLLASLVGCQKEEESVTTEQAGPYEHIEQFPEVIDVASYLEVEAEAVNVLNEETDRLVFCFHHEEDSQTTPSIKSYEQLLIDDDYTAEYGSATLYQSDTFTNGQYEISIVQISPDEGALEEWKEIHSDTIDTEKMQDENVVFEVKVKS</sequence>
<evidence type="ECO:0000313" key="3">
    <source>
        <dbReference type="Proteomes" id="UP001529340"/>
    </source>
</evidence>
<reference evidence="2 3" key="3">
    <citation type="submission" date="2023-06" db="EMBL/GenBank/DDBJ databases">
        <authorList>
            <person name="Zeman M."/>
            <person name="Kubasova T."/>
            <person name="Jahodarova E."/>
            <person name="Nykrynova M."/>
            <person name="Rychlik I."/>
        </authorList>
    </citation>
    <scope>NUCLEOTIDE SEQUENCE [LARGE SCALE GENOMIC DNA]</scope>
    <source>
        <strain evidence="2 3">ET39</strain>
    </source>
</reference>
<keyword evidence="3" id="KW-1185">Reference proteome</keyword>
<name>A0ABT7UBB4_9FIRM</name>
<reference evidence="3" key="2">
    <citation type="submission" date="2023-06" db="EMBL/GenBank/DDBJ databases">
        <title>Identification and characterization of horizontal gene transfer across gut microbiota members of farm animals based on homology search.</title>
        <authorList>
            <person name="Zeman M."/>
            <person name="Kubasova T."/>
            <person name="Jahodarova E."/>
            <person name="Nykrynova M."/>
            <person name="Rychlik I."/>
        </authorList>
    </citation>
    <scope>NUCLEOTIDE SEQUENCE [LARGE SCALE GENOMIC DNA]</scope>
    <source>
        <strain evidence="3">ET39</strain>
    </source>
</reference>
<proteinExistence type="predicted"/>
<keyword evidence="1" id="KW-0732">Signal</keyword>
<protein>
    <recommendedName>
        <fullName evidence="4">DUF5067 domain-containing protein</fullName>
    </recommendedName>
</protein>
<evidence type="ECO:0008006" key="4">
    <source>
        <dbReference type="Google" id="ProtNLM"/>
    </source>
</evidence>
<feature type="signal peptide" evidence="1">
    <location>
        <begin position="1"/>
        <end position="22"/>
    </location>
</feature>
<dbReference type="EMBL" id="JAUDCG010000015">
    <property type="protein sequence ID" value="MDM8156921.1"/>
    <property type="molecule type" value="Genomic_DNA"/>
</dbReference>
<dbReference type="RefSeq" id="WP_289607386.1">
    <property type="nucleotide sequence ID" value="NZ_JAUDCG010000015.1"/>
</dbReference>
<evidence type="ECO:0000313" key="2">
    <source>
        <dbReference type="EMBL" id="MDM8156921.1"/>
    </source>
</evidence>
<dbReference type="Proteomes" id="UP001529340">
    <property type="component" value="Unassembled WGS sequence"/>
</dbReference>
<accession>A0ABT7UBB4</accession>
<comment type="caution">
    <text evidence="2">The sequence shown here is derived from an EMBL/GenBank/DDBJ whole genome shotgun (WGS) entry which is preliminary data.</text>
</comment>
<dbReference type="PROSITE" id="PS51257">
    <property type="entry name" value="PROKAR_LIPOPROTEIN"/>
    <property type="match status" value="1"/>
</dbReference>
<gene>
    <name evidence="2" type="ORF">QUV96_04630</name>
</gene>
<organism evidence="2 3">
    <name type="scientific">Amedibacillus dolichus</name>
    <dbReference type="NCBI Taxonomy" id="31971"/>
    <lineage>
        <taxon>Bacteria</taxon>
        <taxon>Bacillati</taxon>
        <taxon>Bacillota</taxon>
        <taxon>Erysipelotrichia</taxon>
        <taxon>Erysipelotrichales</taxon>
        <taxon>Erysipelotrichaceae</taxon>
        <taxon>Amedibacillus</taxon>
    </lineage>
</organism>
<evidence type="ECO:0000256" key="1">
    <source>
        <dbReference type="SAM" id="SignalP"/>
    </source>
</evidence>
<reference evidence="2 3" key="1">
    <citation type="submission" date="2023-06" db="EMBL/GenBank/DDBJ databases">
        <title>Identification and characterization of horizontal gene transfer across gut microbiota members of farm animals based on homology search.</title>
        <authorList>
            <person name="Schwarzerova J."/>
            <person name="Nykrynova M."/>
            <person name="Jureckova K."/>
            <person name="Cejkova D."/>
            <person name="Rychlik I."/>
        </authorList>
    </citation>
    <scope>NUCLEOTIDE SEQUENCE [LARGE SCALE GENOMIC DNA]</scope>
    <source>
        <strain evidence="2 3">ET39</strain>
    </source>
</reference>